<dbReference type="AlphaFoldDB" id="L1INA4"/>
<keyword evidence="2" id="KW-1133">Transmembrane helix</keyword>
<dbReference type="PaxDb" id="55529-EKX37761"/>
<proteinExistence type="predicted"/>
<sequence>MPVTKRSTRRAEREKKGENGDAEDESSEKEPLISERKYRLKWLLGVDGSKRRTILFLIKWAVFIYLVVTFYHAQRWGWLLQGKSFYLPYHSPGNMRKTGLAFRNMFFTIARRHGYSHRDIEKMILFPTESMFKQLSPLAHDARWPSWFNRSEAPGHLSPKERMQYALKQLDNVSRKSKPSQLFEAGETQPFVKMKGDTRNIFRESGAITLVLLPGILSELIDTKLFGDVPAWADSTLKGRWKERMEVCSKILPHERGEGEECDESDTVDRRWSLDKLDFLVEPLAELVDVASIDAKGVEEELEEGASPSLPDGHPLIHLVRFNTPMGSLETMGTIERSSTTFLRRLTKVMRIMGGELKDLYLVGYSRGAAVALELLVQARKSPKLFPWVRRVRGVVSLGGVIYGTEAADTVTQDHLHKKILESVLETVEHVDYSHEGDFGSVGHAKDIQSPFNIVDFLSSSADFLVLRAFFHDLYNATKGKQINDGQVCYDRTMFWPSLITNSKQKPFKGTFLGILGAHHWSIALPSVFDGQSSNFPREVLLETLATFLAHERVPFYKK</sequence>
<evidence type="ECO:0000256" key="2">
    <source>
        <dbReference type="SAM" id="Phobius"/>
    </source>
</evidence>
<protein>
    <submittedName>
        <fullName evidence="3 4">Uncharacterized protein</fullName>
    </submittedName>
</protein>
<keyword evidence="2" id="KW-0472">Membrane</keyword>
<evidence type="ECO:0000313" key="4">
    <source>
        <dbReference type="EnsemblProtists" id="EKX37761"/>
    </source>
</evidence>
<name>L1INA4_GUITC</name>
<gene>
    <name evidence="3" type="ORF">GUITHDRAFT_116068</name>
</gene>
<dbReference type="KEGG" id="gtt:GUITHDRAFT_116068"/>
<organism evidence="3">
    <name type="scientific">Guillardia theta (strain CCMP2712)</name>
    <name type="common">Cryptophyte</name>
    <dbReference type="NCBI Taxonomy" id="905079"/>
    <lineage>
        <taxon>Eukaryota</taxon>
        <taxon>Cryptophyceae</taxon>
        <taxon>Pyrenomonadales</taxon>
        <taxon>Geminigeraceae</taxon>
        <taxon>Guillardia</taxon>
    </lineage>
</organism>
<dbReference type="RefSeq" id="XP_005824741.1">
    <property type="nucleotide sequence ID" value="XM_005824684.1"/>
</dbReference>
<feature type="compositionally biased region" description="Basic and acidic residues" evidence="1">
    <location>
        <begin position="9"/>
        <end position="19"/>
    </location>
</feature>
<accession>L1INA4</accession>
<dbReference type="Gene3D" id="3.40.50.1820">
    <property type="entry name" value="alpha/beta hydrolase"/>
    <property type="match status" value="1"/>
</dbReference>
<dbReference type="EMBL" id="JH993055">
    <property type="protein sequence ID" value="EKX37761.1"/>
    <property type="molecule type" value="Genomic_DNA"/>
</dbReference>
<feature type="transmembrane region" description="Helical" evidence="2">
    <location>
        <begin position="54"/>
        <end position="73"/>
    </location>
</feature>
<keyword evidence="5" id="KW-1185">Reference proteome</keyword>
<evidence type="ECO:0000256" key="1">
    <source>
        <dbReference type="SAM" id="MobiDB-lite"/>
    </source>
</evidence>
<dbReference type="Proteomes" id="UP000011087">
    <property type="component" value="Unassembled WGS sequence"/>
</dbReference>
<dbReference type="HOGENOM" id="CLU_487884_0_0_1"/>
<dbReference type="EnsemblProtists" id="EKX37761">
    <property type="protein sequence ID" value="EKX37761"/>
    <property type="gene ID" value="GUITHDRAFT_116068"/>
</dbReference>
<evidence type="ECO:0000313" key="3">
    <source>
        <dbReference type="EMBL" id="EKX37761.1"/>
    </source>
</evidence>
<reference evidence="4" key="3">
    <citation type="submission" date="2015-06" db="UniProtKB">
        <authorList>
            <consortium name="EnsemblProtists"/>
        </authorList>
    </citation>
    <scope>IDENTIFICATION</scope>
</reference>
<evidence type="ECO:0000313" key="5">
    <source>
        <dbReference type="Proteomes" id="UP000011087"/>
    </source>
</evidence>
<dbReference type="SUPFAM" id="SSF53474">
    <property type="entry name" value="alpha/beta-Hydrolases"/>
    <property type="match status" value="1"/>
</dbReference>
<reference evidence="5" key="2">
    <citation type="submission" date="2012-11" db="EMBL/GenBank/DDBJ databases">
        <authorList>
            <person name="Kuo A."/>
            <person name="Curtis B.A."/>
            <person name="Tanifuji G."/>
            <person name="Burki F."/>
            <person name="Gruber A."/>
            <person name="Irimia M."/>
            <person name="Maruyama S."/>
            <person name="Arias M.C."/>
            <person name="Ball S.G."/>
            <person name="Gile G.H."/>
            <person name="Hirakawa Y."/>
            <person name="Hopkins J.F."/>
            <person name="Rensing S.A."/>
            <person name="Schmutz J."/>
            <person name="Symeonidi A."/>
            <person name="Elias M."/>
            <person name="Eveleigh R.J."/>
            <person name="Herman E.K."/>
            <person name="Klute M.J."/>
            <person name="Nakayama T."/>
            <person name="Obornik M."/>
            <person name="Reyes-Prieto A."/>
            <person name="Armbrust E.V."/>
            <person name="Aves S.J."/>
            <person name="Beiko R.G."/>
            <person name="Coutinho P."/>
            <person name="Dacks J.B."/>
            <person name="Durnford D.G."/>
            <person name="Fast N.M."/>
            <person name="Green B.R."/>
            <person name="Grisdale C."/>
            <person name="Hempe F."/>
            <person name="Henrissat B."/>
            <person name="Hoppner M.P."/>
            <person name="Ishida K.-I."/>
            <person name="Kim E."/>
            <person name="Koreny L."/>
            <person name="Kroth P.G."/>
            <person name="Liu Y."/>
            <person name="Malik S.-B."/>
            <person name="Maier U.G."/>
            <person name="McRose D."/>
            <person name="Mock T."/>
            <person name="Neilson J.A."/>
            <person name="Onodera N.T."/>
            <person name="Poole A.M."/>
            <person name="Pritham E.J."/>
            <person name="Richards T.A."/>
            <person name="Rocap G."/>
            <person name="Roy S.W."/>
            <person name="Sarai C."/>
            <person name="Schaack S."/>
            <person name="Shirato S."/>
            <person name="Slamovits C.H."/>
            <person name="Spencer D.F."/>
            <person name="Suzuki S."/>
            <person name="Worden A.Z."/>
            <person name="Zauner S."/>
            <person name="Barry K."/>
            <person name="Bell C."/>
            <person name="Bharti A.K."/>
            <person name="Crow J.A."/>
            <person name="Grimwood J."/>
            <person name="Kramer R."/>
            <person name="Lindquist E."/>
            <person name="Lucas S."/>
            <person name="Salamov A."/>
            <person name="McFadden G.I."/>
            <person name="Lane C.E."/>
            <person name="Keeling P.J."/>
            <person name="Gray M.W."/>
            <person name="Grigoriev I.V."/>
            <person name="Archibald J.M."/>
        </authorList>
    </citation>
    <scope>NUCLEOTIDE SEQUENCE</scope>
    <source>
        <strain evidence="5">CCMP2712</strain>
    </source>
</reference>
<dbReference type="InterPro" id="IPR029058">
    <property type="entry name" value="AB_hydrolase_fold"/>
</dbReference>
<dbReference type="GeneID" id="17294511"/>
<reference evidence="3 5" key="1">
    <citation type="journal article" date="2012" name="Nature">
        <title>Algal genomes reveal evolutionary mosaicism and the fate of nucleomorphs.</title>
        <authorList>
            <consortium name="DOE Joint Genome Institute"/>
            <person name="Curtis B.A."/>
            <person name="Tanifuji G."/>
            <person name="Burki F."/>
            <person name="Gruber A."/>
            <person name="Irimia M."/>
            <person name="Maruyama S."/>
            <person name="Arias M.C."/>
            <person name="Ball S.G."/>
            <person name="Gile G.H."/>
            <person name="Hirakawa Y."/>
            <person name="Hopkins J.F."/>
            <person name="Kuo A."/>
            <person name="Rensing S.A."/>
            <person name="Schmutz J."/>
            <person name="Symeonidi A."/>
            <person name="Elias M."/>
            <person name="Eveleigh R.J."/>
            <person name="Herman E.K."/>
            <person name="Klute M.J."/>
            <person name="Nakayama T."/>
            <person name="Obornik M."/>
            <person name="Reyes-Prieto A."/>
            <person name="Armbrust E.V."/>
            <person name="Aves S.J."/>
            <person name="Beiko R.G."/>
            <person name="Coutinho P."/>
            <person name="Dacks J.B."/>
            <person name="Durnford D.G."/>
            <person name="Fast N.M."/>
            <person name="Green B.R."/>
            <person name="Grisdale C.J."/>
            <person name="Hempel F."/>
            <person name="Henrissat B."/>
            <person name="Hoppner M.P."/>
            <person name="Ishida K."/>
            <person name="Kim E."/>
            <person name="Koreny L."/>
            <person name="Kroth P.G."/>
            <person name="Liu Y."/>
            <person name="Malik S.B."/>
            <person name="Maier U.G."/>
            <person name="McRose D."/>
            <person name="Mock T."/>
            <person name="Neilson J.A."/>
            <person name="Onodera N.T."/>
            <person name="Poole A.M."/>
            <person name="Pritham E.J."/>
            <person name="Richards T.A."/>
            <person name="Rocap G."/>
            <person name="Roy S.W."/>
            <person name="Sarai C."/>
            <person name="Schaack S."/>
            <person name="Shirato S."/>
            <person name="Slamovits C.H."/>
            <person name="Spencer D.F."/>
            <person name="Suzuki S."/>
            <person name="Worden A.Z."/>
            <person name="Zauner S."/>
            <person name="Barry K."/>
            <person name="Bell C."/>
            <person name="Bharti A.K."/>
            <person name="Crow J.A."/>
            <person name="Grimwood J."/>
            <person name="Kramer R."/>
            <person name="Lindquist E."/>
            <person name="Lucas S."/>
            <person name="Salamov A."/>
            <person name="McFadden G.I."/>
            <person name="Lane C.E."/>
            <person name="Keeling P.J."/>
            <person name="Gray M.W."/>
            <person name="Grigoriev I.V."/>
            <person name="Archibald J.M."/>
        </authorList>
    </citation>
    <scope>NUCLEOTIDE SEQUENCE</scope>
    <source>
        <strain evidence="3 5">CCMP2712</strain>
    </source>
</reference>
<keyword evidence="2" id="KW-0812">Transmembrane</keyword>
<feature type="region of interest" description="Disordered" evidence="1">
    <location>
        <begin position="1"/>
        <end position="29"/>
    </location>
</feature>